<dbReference type="AlphaFoldDB" id="A0A6C1BXT2"/>
<dbReference type="SUPFAM" id="SSF53807">
    <property type="entry name" value="Helical backbone' metal receptor"/>
    <property type="match status" value="1"/>
</dbReference>
<sequence>MSTNQPWTFRDDRGQEVAAPRPPRRLVAYTQAAAVLRECGVATTAVFGSPHDEHGPGETAPALADVPGVPYLGAGKALTAAALTRAEPELLVSVTYDGERVYGIDSALAAELPTTVPLLALGVGPGTSLTAVRDRFAELARALGAAPDTTADPGAASLARGLERLRAAARAKPRPRVLACSPAGPDRAHLARPQGWPLLRELAGAGVDLLDLPSAPGPSWATADWEELAALEPDIVLRDVRPSATSDAELAAVPGWRRIGDRATVLPWNPELPFTARAIGGFLDTVTDAVTRHAAP</sequence>
<dbReference type="RefSeq" id="WP_016467004.1">
    <property type="nucleotide sequence ID" value="NZ_BNEJ01000017.1"/>
</dbReference>
<dbReference type="Gene3D" id="3.40.50.1980">
    <property type="entry name" value="Nitrogenase molybdenum iron protein domain"/>
    <property type="match status" value="2"/>
</dbReference>
<protein>
    <submittedName>
        <fullName evidence="1">ABC transporter substrate-binding protein</fullName>
    </submittedName>
</protein>
<comment type="caution">
    <text evidence="1">The sequence shown here is derived from an EMBL/GenBank/DDBJ whole genome shotgun (WGS) entry which is preliminary data.</text>
</comment>
<accession>A0A6C1BXT2</accession>
<name>A0A6C1BXT2_9ACTN</name>
<dbReference type="GeneID" id="75185659"/>
<dbReference type="EMBL" id="RCIY01000029">
    <property type="protein sequence ID" value="TGG87116.1"/>
    <property type="molecule type" value="Genomic_DNA"/>
</dbReference>
<organism evidence="1 2">
    <name type="scientific">Streptomyces albus</name>
    <dbReference type="NCBI Taxonomy" id="1888"/>
    <lineage>
        <taxon>Bacteria</taxon>
        <taxon>Bacillati</taxon>
        <taxon>Actinomycetota</taxon>
        <taxon>Actinomycetes</taxon>
        <taxon>Kitasatosporales</taxon>
        <taxon>Streptomycetaceae</taxon>
        <taxon>Streptomyces</taxon>
    </lineage>
</organism>
<evidence type="ECO:0000313" key="2">
    <source>
        <dbReference type="Proteomes" id="UP000298111"/>
    </source>
</evidence>
<dbReference type="Proteomes" id="UP000298111">
    <property type="component" value="Unassembled WGS sequence"/>
</dbReference>
<gene>
    <name evidence="1" type="ORF">D8771_05045</name>
</gene>
<reference evidence="1 2" key="1">
    <citation type="submission" date="2018-10" db="EMBL/GenBank/DDBJ databases">
        <title>Isolation of pseudouridimycin from Streptomyces albus DSM 40763.</title>
        <authorList>
            <person name="Rosenqvist P."/>
            <person name="Metsae-Ketelae M."/>
            <person name="Virta P."/>
        </authorList>
    </citation>
    <scope>NUCLEOTIDE SEQUENCE [LARGE SCALE GENOMIC DNA]</scope>
    <source>
        <strain evidence="1 2">DSM 40763</strain>
    </source>
</reference>
<evidence type="ECO:0000313" key="1">
    <source>
        <dbReference type="EMBL" id="TGG87116.1"/>
    </source>
</evidence>
<proteinExistence type="predicted"/>